<dbReference type="InterPro" id="IPR013763">
    <property type="entry name" value="Cyclin-like_dom"/>
</dbReference>
<evidence type="ECO:0000256" key="5">
    <source>
        <dbReference type="ARBA" id="ARBA00023163"/>
    </source>
</evidence>
<dbReference type="EMBL" id="AEIJ01000681">
    <property type="status" value="NOT_ANNOTATED_CDS"/>
    <property type="molecule type" value="Genomic_DNA"/>
</dbReference>
<dbReference type="Gene3D" id="1.10.472.10">
    <property type="entry name" value="Cyclin-like"/>
    <property type="match status" value="1"/>
</dbReference>
<gene>
    <name evidence="12" type="ORF">MVLG_06108</name>
</gene>
<dbReference type="GO" id="GO:0005634">
    <property type="term" value="C:nucleus"/>
    <property type="evidence" value="ECO:0007669"/>
    <property type="project" value="TreeGrafter"/>
</dbReference>
<evidence type="ECO:0000256" key="8">
    <source>
        <dbReference type="ARBA" id="ARBA00066213"/>
    </source>
</evidence>
<reference evidence="12" key="2">
    <citation type="submission" date="2010-11" db="EMBL/GenBank/DDBJ databases">
        <authorList>
            <consortium name="The Broad Institute Genome Sequencing Platform"/>
            <person name="Earl A."/>
            <person name="Ward D."/>
            <person name="Feldgarden M."/>
            <person name="Gevers D."/>
            <person name="Butler R."/>
            <person name="Young S.K."/>
            <person name="Zeng Q."/>
            <person name="Gargeya S."/>
            <person name="Fitzgerald M."/>
            <person name="Haas B."/>
            <person name="Abouelleil A."/>
            <person name="Alvarado L."/>
            <person name="Arachchi H.M."/>
            <person name="Berlin A."/>
            <person name="Brown A."/>
            <person name="Chapman S.B."/>
            <person name="Chen Z."/>
            <person name="Dunbar C."/>
            <person name="Freedman E."/>
            <person name="Gearin G."/>
            <person name="Gellesch M."/>
            <person name="Goldberg J."/>
            <person name="Griggs A."/>
            <person name="Gujja S."/>
            <person name="Heilman E."/>
            <person name="Heiman D."/>
            <person name="Howarth C."/>
            <person name="Larson L."/>
            <person name="Lui A."/>
            <person name="MacDonald P.J.P."/>
            <person name="Mehta T."/>
            <person name="Montmayeur A."/>
            <person name="Murphy C."/>
            <person name="Neiman D."/>
            <person name="Pearson M."/>
            <person name="Priest M."/>
            <person name="Roberts A."/>
            <person name="Saif S."/>
            <person name="Shea T."/>
            <person name="Shenoy N."/>
            <person name="Sisk P."/>
            <person name="Stolte C."/>
            <person name="Sykes S."/>
            <person name="White J."/>
            <person name="Yandava C."/>
            <person name="Wortman J."/>
            <person name="Nusbaum C."/>
            <person name="Birren B."/>
        </authorList>
    </citation>
    <scope>NUCLEOTIDE SEQUENCE</scope>
    <source>
        <strain evidence="12">P1A1 Lamole</strain>
    </source>
</reference>
<keyword evidence="9" id="KW-0863">Zinc-finger</keyword>
<dbReference type="OrthoDB" id="25790at2759"/>
<dbReference type="AlphaFoldDB" id="U5HG95"/>
<dbReference type="GO" id="GO:0051123">
    <property type="term" value="P:RNA polymerase II preinitiation complex assembly"/>
    <property type="evidence" value="ECO:0007669"/>
    <property type="project" value="UniProtKB-ARBA"/>
</dbReference>
<sequence>MSMQAFALRADPNGPAAQQDFRQDLNVRLICPDCQDENVNLIEEMSSGDLVCGECGHVLGDRIVDTRSEWRSFADSEGDDPSRVGGPTDPLLDPVNQLSTIISFKDNNTGISRGLQIANTRVLKDSGGGRDLHVAFDQIQIMCEAISLPKTIVDTSKQLFKRIDDEKLLKGKSQDAIIAATIFIACRQARVPRTFKEIVALTNVSKKDIATCFKLLTQLFETVHANQAPPSSASATDSLITRYCNHLGLSVPVQRAAVFVGTRVGEEGLLAGRSPITIASACILFATTLWGIPEPAAKISAVAGVQDSTIRMGYRLLLPHKEKLVDQRWFGSSRKDGTRADWANIRSAKVKEEGEDGVYLLSAAVLLVLAAQVSGHDVEESIFQRSGHRLAKRAPVSSVSFKIVTTLPQNVSQCSPLKLTFRLDKSKKKAPALTVLLVDPALVSSKLRTRTVKLAEISKLSPCQSFTSRDDGFRFLQNNGNGKLSTTPERSERPTRRLASRGARLRNSATSTTSARAVRVSMLMRPVATPRSPRIARPSTFTKVVARLTVPPDPTRTRPMRVLSSFIRLPAP</sequence>
<keyword evidence="9" id="KW-0862">Zinc</keyword>
<dbReference type="GO" id="GO:0008270">
    <property type="term" value="F:zinc ion binding"/>
    <property type="evidence" value="ECO:0007669"/>
    <property type="project" value="UniProtKB-KW"/>
</dbReference>
<dbReference type="Pfam" id="PF08271">
    <property type="entry name" value="Zn_Ribbon_TF"/>
    <property type="match status" value="1"/>
</dbReference>
<dbReference type="InterPro" id="IPR013150">
    <property type="entry name" value="TFIIB_cyclin"/>
</dbReference>
<dbReference type="GO" id="GO:0017025">
    <property type="term" value="F:TBP-class protein binding"/>
    <property type="evidence" value="ECO:0007669"/>
    <property type="project" value="InterPro"/>
</dbReference>
<dbReference type="InterPro" id="IPR000812">
    <property type="entry name" value="TFIIB"/>
</dbReference>
<dbReference type="HOGENOM" id="CLU_476673_0_0_1"/>
<evidence type="ECO:0000313" key="12">
    <source>
        <dbReference type="EMBL" id="KDE03390.1"/>
    </source>
</evidence>
<dbReference type="EMBL" id="GL541741">
    <property type="protein sequence ID" value="KDE03390.1"/>
    <property type="molecule type" value="Genomic_DNA"/>
</dbReference>
<dbReference type="Gene3D" id="1.10.472.170">
    <property type="match status" value="1"/>
</dbReference>
<comment type="function">
    <text evidence="7">General factor that plays a major role in the activation of eukaryotic genes transcribed by RNA polymerase II.</text>
</comment>
<evidence type="ECO:0000256" key="6">
    <source>
        <dbReference type="ARBA" id="ARBA00031706"/>
    </source>
</evidence>
<evidence type="ECO:0000256" key="10">
    <source>
        <dbReference type="SAM" id="MobiDB-lite"/>
    </source>
</evidence>
<reference evidence="12 14" key="3">
    <citation type="journal article" date="2015" name="BMC Genomics">
        <title>Sex and parasites: genomic and transcriptomic analysis of Microbotryum lychnidis-dioicae, the biotrophic and plant-castrating anther smut fungus.</title>
        <authorList>
            <person name="Perlin M.H."/>
            <person name="Amselem J."/>
            <person name="Fontanillas E."/>
            <person name="Toh S.S."/>
            <person name="Chen Z."/>
            <person name="Goldberg J."/>
            <person name="Duplessis S."/>
            <person name="Henrissat B."/>
            <person name="Young S."/>
            <person name="Zeng Q."/>
            <person name="Aguileta G."/>
            <person name="Petit E."/>
            <person name="Badouin H."/>
            <person name="Andrews J."/>
            <person name="Razeeq D."/>
            <person name="Gabaldon T."/>
            <person name="Quesneville H."/>
            <person name="Giraud T."/>
            <person name="Hood M.E."/>
            <person name="Schultz D.J."/>
            <person name="Cuomo C.A."/>
        </authorList>
    </citation>
    <scope>NUCLEOTIDE SEQUENCE [LARGE SCALE GENOMIC DNA]</scope>
    <source>
        <strain evidence="14">p1A1 Lamole</strain>
        <strain evidence="12">P1A1 Lamole</strain>
    </source>
</reference>
<evidence type="ECO:0000256" key="1">
    <source>
        <dbReference type="ARBA" id="ARBA00010857"/>
    </source>
</evidence>
<organism evidence="12">
    <name type="scientific">Microbotryum lychnidis-dioicae (strain p1A1 Lamole / MvSl-1064)</name>
    <name type="common">Anther smut fungus</name>
    <dbReference type="NCBI Taxonomy" id="683840"/>
    <lineage>
        <taxon>Eukaryota</taxon>
        <taxon>Fungi</taxon>
        <taxon>Dikarya</taxon>
        <taxon>Basidiomycota</taxon>
        <taxon>Pucciniomycotina</taxon>
        <taxon>Microbotryomycetes</taxon>
        <taxon>Microbotryales</taxon>
        <taxon>Microbotryaceae</taxon>
        <taxon>Microbotryum</taxon>
    </lineage>
</organism>
<dbReference type="SUPFAM" id="SSF57783">
    <property type="entry name" value="Zinc beta-ribbon"/>
    <property type="match status" value="1"/>
</dbReference>
<proteinExistence type="inferred from homology"/>
<evidence type="ECO:0000256" key="9">
    <source>
        <dbReference type="PROSITE-ProRule" id="PRU00469"/>
    </source>
</evidence>
<dbReference type="Pfam" id="PF00382">
    <property type="entry name" value="TFIIB"/>
    <property type="match status" value="2"/>
</dbReference>
<dbReference type="STRING" id="683840.U5HG95"/>
<evidence type="ECO:0000259" key="11">
    <source>
        <dbReference type="PROSITE" id="PS51134"/>
    </source>
</evidence>
<evidence type="ECO:0000256" key="3">
    <source>
        <dbReference type="ARBA" id="ARBA00022737"/>
    </source>
</evidence>
<dbReference type="FunCoup" id="U5HG95">
    <property type="interactions" value="522"/>
</dbReference>
<keyword evidence="4" id="KW-0805">Transcription regulation</keyword>
<dbReference type="InParanoid" id="U5HG95"/>
<keyword evidence="14" id="KW-1185">Reference proteome</keyword>
<feature type="domain" description="TFIIB-type" evidence="11">
    <location>
        <begin position="27"/>
        <end position="60"/>
    </location>
</feature>
<keyword evidence="5" id="KW-0804">Transcription</keyword>
<dbReference type="PROSITE" id="PS51134">
    <property type="entry name" value="ZF_TFIIB"/>
    <property type="match status" value="1"/>
</dbReference>
<accession>U5HG95</accession>
<evidence type="ECO:0000256" key="7">
    <source>
        <dbReference type="ARBA" id="ARBA00056616"/>
    </source>
</evidence>
<keyword evidence="3" id="KW-0677">Repeat</keyword>
<dbReference type="EnsemblFungi" id="MVLG_06108T0">
    <property type="protein sequence ID" value="MVLG_06108T0"/>
    <property type="gene ID" value="MVLG_06108"/>
</dbReference>
<evidence type="ECO:0000256" key="2">
    <source>
        <dbReference type="ARBA" id="ARBA00013932"/>
    </source>
</evidence>
<comment type="subunit">
    <text evidence="8">Associates with TFIID-IIA (DA complex) to form TFIID-IIA-IIB (DAB-complex) which is then recognized by polymerase II.</text>
</comment>
<dbReference type="FunFam" id="1.10.472.170:FF:000001">
    <property type="entry name" value="Transcription initiation factor IIB"/>
    <property type="match status" value="1"/>
</dbReference>
<dbReference type="InterPro" id="IPR036915">
    <property type="entry name" value="Cyclin-like_sf"/>
</dbReference>
<dbReference type="SUPFAM" id="SSF47954">
    <property type="entry name" value="Cyclin-like"/>
    <property type="match status" value="2"/>
</dbReference>
<comment type="similarity">
    <text evidence="1">Belongs to the TFIIB family.</text>
</comment>
<dbReference type="PANTHER" id="PTHR11618">
    <property type="entry name" value="TRANSCRIPTION INITIATION FACTOR IIB-RELATED"/>
    <property type="match status" value="1"/>
</dbReference>
<protein>
    <recommendedName>
        <fullName evidence="2">Transcription initiation factor IIB</fullName>
    </recommendedName>
    <alternativeName>
        <fullName evidence="6">General transcription factor TFIIB</fullName>
    </alternativeName>
</protein>
<dbReference type="PRINTS" id="PR00685">
    <property type="entry name" value="TIFACTORIIB"/>
</dbReference>
<dbReference type="CDD" id="cd20551">
    <property type="entry name" value="CYCLIN_TFIIB_rpt1"/>
    <property type="match status" value="1"/>
</dbReference>
<dbReference type="GO" id="GO:0016251">
    <property type="term" value="F:RNA polymerase II general transcription initiation factor activity"/>
    <property type="evidence" value="ECO:0007669"/>
    <property type="project" value="TreeGrafter"/>
</dbReference>
<dbReference type="GO" id="GO:0097550">
    <property type="term" value="C:transcription preinitiation complex"/>
    <property type="evidence" value="ECO:0007669"/>
    <property type="project" value="TreeGrafter"/>
</dbReference>
<reference evidence="14" key="1">
    <citation type="submission" date="2010-11" db="EMBL/GenBank/DDBJ databases">
        <title>The genome sequence of Microbotryum violaceum strain p1A1 Lamole.</title>
        <authorList>
            <person name="Cuomo C."/>
            <person name="Perlin M."/>
            <person name="Young S.K."/>
            <person name="Zeng Q."/>
            <person name="Gargeya S."/>
            <person name="Alvarado L."/>
            <person name="Berlin A."/>
            <person name="Chapman S.B."/>
            <person name="Chen Z."/>
            <person name="Freedman E."/>
            <person name="Gellesch M."/>
            <person name="Goldberg J."/>
            <person name="Griggs A."/>
            <person name="Gujja S."/>
            <person name="Heilman E."/>
            <person name="Heiman D."/>
            <person name="Howarth C."/>
            <person name="Mehta T."/>
            <person name="Neiman D."/>
            <person name="Pearson M."/>
            <person name="Roberts A."/>
            <person name="Saif S."/>
            <person name="Shea T."/>
            <person name="Shenoy N."/>
            <person name="Sisk P."/>
            <person name="Stolte C."/>
            <person name="Sykes S."/>
            <person name="White J."/>
            <person name="Yandava C."/>
            <person name="Haas B."/>
            <person name="Nusbaum C."/>
            <person name="Birren B."/>
        </authorList>
    </citation>
    <scope>NUCLEOTIDE SEQUENCE [LARGE SCALE GENOMIC DNA]</scope>
    <source>
        <strain evidence="14">p1A1 Lamole</strain>
    </source>
</reference>
<dbReference type="PANTHER" id="PTHR11618:SF13">
    <property type="entry name" value="TRANSCRIPTION INITIATION FACTOR IIB"/>
    <property type="match status" value="1"/>
</dbReference>
<reference evidence="13" key="4">
    <citation type="submission" date="2015-06" db="UniProtKB">
        <authorList>
            <consortium name="EnsemblFungi"/>
        </authorList>
    </citation>
    <scope>IDENTIFICATION</scope>
</reference>
<keyword evidence="9" id="KW-0479">Metal-binding</keyword>
<evidence type="ECO:0000256" key="4">
    <source>
        <dbReference type="ARBA" id="ARBA00023015"/>
    </source>
</evidence>
<dbReference type="InterPro" id="IPR013137">
    <property type="entry name" value="Znf_TFIIB"/>
</dbReference>
<name>U5HG95_USTV1</name>
<feature type="region of interest" description="Disordered" evidence="10">
    <location>
        <begin position="477"/>
        <end position="513"/>
    </location>
</feature>
<evidence type="ECO:0000313" key="13">
    <source>
        <dbReference type="EnsemblFungi" id="MVLG_06108T0"/>
    </source>
</evidence>
<dbReference type="SMART" id="SM00385">
    <property type="entry name" value="CYCLIN"/>
    <property type="match status" value="2"/>
</dbReference>
<evidence type="ECO:0000313" key="14">
    <source>
        <dbReference type="Proteomes" id="UP000017200"/>
    </source>
</evidence>
<dbReference type="Proteomes" id="UP000017200">
    <property type="component" value="Unassembled WGS sequence"/>
</dbReference>